<dbReference type="GO" id="GO:0005737">
    <property type="term" value="C:cytoplasm"/>
    <property type="evidence" value="ECO:0007669"/>
    <property type="project" value="TreeGrafter"/>
</dbReference>
<keyword evidence="10" id="KW-0378">Hydrolase</keyword>
<evidence type="ECO:0000256" key="2">
    <source>
        <dbReference type="ARBA" id="ARBA00022603"/>
    </source>
</evidence>
<evidence type="ECO:0000256" key="3">
    <source>
        <dbReference type="ARBA" id="ARBA00022679"/>
    </source>
</evidence>
<dbReference type="Gene3D" id="3.40.50.150">
    <property type="entry name" value="Vaccinia Virus protein VP39"/>
    <property type="match status" value="1"/>
</dbReference>
<keyword evidence="10" id="KW-0255">Endonuclease</keyword>
<dbReference type="GO" id="GO:0009307">
    <property type="term" value="P:DNA restriction-modification system"/>
    <property type="evidence" value="ECO:0007669"/>
    <property type="project" value="UniProtKB-KW"/>
</dbReference>
<dbReference type="PANTHER" id="PTHR13370:SF3">
    <property type="entry name" value="TRNA (GUANINE(10)-N2)-METHYLTRANSFERASE HOMOLOG"/>
    <property type="match status" value="1"/>
</dbReference>
<dbReference type="EMBL" id="LECW02000002">
    <property type="protein sequence ID" value="KRT95493.1"/>
    <property type="molecule type" value="Genomic_DNA"/>
</dbReference>
<evidence type="ECO:0000256" key="7">
    <source>
        <dbReference type="ARBA" id="ARBA00049120"/>
    </source>
</evidence>
<keyword evidence="4" id="KW-0949">S-adenosyl-L-methionine</keyword>
<evidence type="ECO:0000256" key="4">
    <source>
        <dbReference type="ARBA" id="ARBA00022691"/>
    </source>
</evidence>
<dbReference type="SUPFAM" id="SSF53335">
    <property type="entry name" value="S-adenosyl-L-methionine-dependent methyltransferases"/>
    <property type="match status" value="1"/>
</dbReference>
<evidence type="ECO:0000256" key="1">
    <source>
        <dbReference type="ARBA" id="ARBA00010203"/>
    </source>
</evidence>
<dbReference type="InterPro" id="IPR001091">
    <property type="entry name" value="RM_Methyltransferase"/>
</dbReference>
<dbReference type="GO" id="GO:0003677">
    <property type="term" value="F:DNA binding"/>
    <property type="evidence" value="ECO:0007669"/>
    <property type="project" value="UniProtKB-KW"/>
</dbReference>
<accession>A0A0T6BV32</accession>
<keyword evidence="10" id="KW-0540">Nuclease</keyword>
<dbReference type="STRING" id="1664069.BGLY_2051"/>
<dbReference type="EC" id="2.1.1.-" evidence="8"/>
<gene>
    <name evidence="10" type="ORF">AB447_209325</name>
</gene>
<dbReference type="Pfam" id="PF01555">
    <property type="entry name" value="N6_N4_Mtase"/>
    <property type="match status" value="1"/>
</dbReference>
<dbReference type="PRINTS" id="PR00508">
    <property type="entry name" value="S21N4MTFRASE"/>
</dbReference>
<dbReference type="GO" id="GO:0008170">
    <property type="term" value="F:N-methyltransferase activity"/>
    <property type="evidence" value="ECO:0007669"/>
    <property type="project" value="InterPro"/>
</dbReference>
<reference evidence="10 11" key="1">
    <citation type="journal article" date="2015" name="Int. J. Syst. Evol. Microbiol.">
        <title>Bacillus glycinifermentans sp. nov., isolated from fermented soybean paste.</title>
        <authorList>
            <person name="Kim S.J."/>
            <person name="Dunlap C.A."/>
            <person name="Kwon S.W."/>
            <person name="Rooney A.P."/>
        </authorList>
    </citation>
    <scope>NUCLEOTIDE SEQUENCE [LARGE SCALE GENOMIC DNA]</scope>
    <source>
        <strain evidence="10 11">GO-13</strain>
    </source>
</reference>
<keyword evidence="3" id="KW-0808">Transferase</keyword>
<dbReference type="InterPro" id="IPR017985">
    <property type="entry name" value="MeTrfase_CN4_CS"/>
</dbReference>
<evidence type="ECO:0000259" key="9">
    <source>
        <dbReference type="Pfam" id="PF01555"/>
    </source>
</evidence>
<proteinExistence type="inferred from homology"/>
<comment type="caution">
    <text evidence="10">The sequence shown here is derived from an EMBL/GenBank/DDBJ whole genome shotgun (WGS) entry which is preliminary data.</text>
</comment>
<dbReference type="PANTHER" id="PTHR13370">
    <property type="entry name" value="RNA METHYLASE-RELATED"/>
    <property type="match status" value="1"/>
</dbReference>
<protein>
    <recommendedName>
        <fullName evidence="8">Methyltransferase</fullName>
        <ecNumber evidence="8">2.1.1.-</ecNumber>
    </recommendedName>
</protein>
<feature type="domain" description="DNA methylase N-4/N-6" evidence="9">
    <location>
        <begin position="27"/>
        <end position="262"/>
    </location>
</feature>
<comment type="similarity">
    <text evidence="1">Belongs to the N(4)/N(6)-methyltransferase family. N(4) subfamily.</text>
</comment>
<dbReference type="GO" id="GO:0032259">
    <property type="term" value="P:methylation"/>
    <property type="evidence" value="ECO:0007669"/>
    <property type="project" value="UniProtKB-KW"/>
</dbReference>
<organism evidence="10 11">
    <name type="scientific">Bacillus glycinifermentans</name>
    <dbReference type="NCBI Taxonomy" id="1664069"/>
    <lineage>
        <taxon>Bacteria</taxon>
        <taxon>Bacillati</taxon>
        <taxon>Bacillota</taxon>
        <taxon>Bacilli</taxon>
        <taxon>Bacillales</taxon>
        <taxon>Bacillaceae</taxon>
        <taxon>Bacillus</taxon>
    </lineage>
</organism>
<dbReference type="PROSITE" id="PS00093">
    <property type="entry name" value="N4_MTASE"/>
    <property type="match status" value="1"/>
</dbReference>
<comment type="catalytic activity">
    <reaction evidence="7">
        <text>a 2'-deoxycytidine in DNA + S-adenosyl-L-methionine = an N(4)-methyl-2'-deoxycytidine in DNA + S-adenosyl-L-homocysteine + H(+)</text>
        <dbReference type="Rhea" id="RHEA:16857"/>
        <dbReference type="Rhea" id="RHEA-COMP:11369"/>
        <dbReference type="Rhea" id="RHEA-COMP:13674"/>
        <dbReference type="ChEBI" id="CHEBI:15378"/>
        <dbReference type="ChEBI" id="CHEBI:57856"/>
        <dbReference type="ChEBI" id="CHEBI:59789"/>
        <dbReference type="ChEBI" id="CHEBI:85452"/>
        <dbReference type="ChEBI" id="CHEBI:137933"/>
        <dbReference type="EC" id="2.1.1.113"/>
    </reaction>
</comment>
<dbReference type="InterPro" id="IPR002941">
    <property type="entry name" value="DNA_methylase_N4/N6"/>
</dbReference>
<keyword evidence="6" id="KW-0238">DNA-binding</keyword>
<evidence type="ECO:0000313" key="10">
    <source>
        <dbReference type="EMBL" id="KRT95493.1"/>
    </source>
</evidence>
<keyword evidence="2" id="KW-0489">Methyltransferase</keyword>
<dbReference type="Proteomes" id="UP000036168">
    <property type="component" value="Unassembled WGS sequence"/>
</dbReference>
<keyword evidence="5" id="KW-0680">Restriction system</keyword>
<sequence length="270" mass="31176">MDYKILNKIHNYDCIQFMKEYIDSCSIDLTVTSPPYDDLRNYNGYSFNFEKTAEELYRITKKGGVVVWVVGDKTHKGSESGTSFKQALFFKEIGFNLHDTMIYRKENPLPQNHNRYEQEFEYMFVFSKGKPNVFNPRKEPCRTAGMKYDYSKRGGVASIEECNPAVRRKSVCLVTKDEKTKGNIWSYLVGMHKSTSDKIAFQHPAIFPEKLAEDHILSWSKEGDIVFDPFMGSGTTAKMAALNNRKYIGTEISKEYCEIANKRLSSYIKI</sequence>
<name>A0A0T6BV32_9BACI</name>
<dbReference type="AlphaFoldDB" id="A0A0T6BV32"/>
<evidence type="ECO:0000256" key="5">
    <source>
        <dbReference type="ARBA" id="ARBA00022747"/>
    </source>
</evidence>
<dbReference type="GO" id="GO:0004519">
    <property type="term" value="F:endonuclease activity"/>
    <property type="evidence" value="ECO:0007669"/>
    <property type="project" value="UniProtKB-KW"/>
</dbReference>
<evidence type="ECO:0000256" key="6">
    <source>
        <dbReference type="ARBA" id="ARBA00023125"/>
    </source>
</evidence>
<evidence type="ECO:0000313" key="11">
    <source>
        <dbReference type="Proteomes" id="UP000036168"/>
    </source>
</evidence>
<dbReference type="GO" id="GO:0015667">
    <property type="term" value="F:site-specific DNA-methyltransferase (cytosine-N4-specific) activity"/>
    <property type="evidence" value="ECO:0007669"/>
    <property type="project" value="UniProtKB-EC"/>
</dbReference>
<dbReference type="InterPro" id="IPR029063">
    <property type="entry name" value="SAM-dependent_MTases_sf"/>
</dbReference>
<evidence type="ECO:0000256" key="8">
    <source>
        <dbReference type="RuleBase" id="RU362026"/>
    </source>
</evidence>